<keyword evidence="4" id="KW-0479">Metal-binding</keyword>
<dbReference type="InterPro" id="IPR007173">
    <property type="entry name" value="ALO_C"/>
</dbReference>
<dbReference type="Pfam" id="PF01565">
    <property type="entry name" value="FAD_binding_4"/>
    <property type="match status" value="1"/>
</dbReference>
<accession>A0ABR3F150</accession>
<keyword evidence="5 9" id="KW-0863">Zinc-finger</keyword>
<dbReference type="EMBL" id="JBAHYK010001229">
    <property type="protein sequence ID" value="KAL0568926.1"/>
    <property type="molecule type" value="Genomic_DNA"/>
</dbReference>
<dbReference type="InterPro" id="IPR016169">
    <property type="entry name" value="FAD-bd_PCMH_sub2"/>
</dbReference>
<keyword evidence="7" id="KW-0560">Oxidoreductase</keyword>
<feature type="compositionally biased region" description="Low complexity" evidence="10">
    <location>
        <begin position="200"/>
        <end position="232"/>
    </location>
</feature>
<dbReference type="Pfam" id="PF01412">
    <property type="entry name" value="ArfGap"/>
    <property type="match status" value="1"/>
</dbReference>
<evidence type="ECO:0000259" key="12">
    <source>
        <dbReference type="PROSITE" id="PS51387"/>
    </source>
</evidence>
<feature type="region of interest" description="Disordered" evidence="10">
    <location>
        <begin position="409"/>
        <end position="429"/>
    </location>
</feature>
<dbReference type="PROSITE" id="PS51387">
    <property type="entry name" value="FAD_PCMH"/>
    <property type="match status" value="1"/>
</dbReference>
<evidence type="ECO:0000256" key="3">
    <source>
        <dbReference type="ARBA" id="ARBA00022468"/>
    </source>
</evidence>
<evidence type="ECO:0000256" key="6">
    <source>
        <dbReference type="ARBA" id="ARBA00022833"/>
    </source>
</evidence>
<protein>
    <recommendedName>
        <fullName evidence="2">D-arabinono-1,4-lactone oxidase</fullName>
        <ecNumber evidence="2">1.1.3.37</ecNumber>
    </recommendedName>
    <alternativeName>
        <fullName evidence="8">L-galactono-gamma-lactone oxidase</fullName>
    </alternativeName>
</protein>
<dbReference type="InterPro" id="IPR016166">
    <property type="entry name" value="FAD-bd_PCMH"/>
</dbReference>
<keyword evidence="14" id="KW-1185">Reference proteome</keyword>
<feature type="region of interest" description="Disordered" evidence="10">
    <location>
        <begin position="143"/>
        <end position="322"/>
    </location>
</feature>
<dbReference type="Gene3D" id="1.10.220.150">
    <property type="entry name" value="Arf GTPase activating protein"/>
    <property type="match status" value="1"/>
</dbReference>
<dbReference type="PROSITE" id="PS50115">
    <property type="entry name" value="ARFGAP"/>
    <property type="match status" value="1"/>
</dbReference>
<dbReference type="SUPFAM" id="SSF57863">
    <property type="entry name" value="ArfGap/RecO-like zinc finger"/>
    <property type="match status" value="1"/>
</dbReference>
<dbReference type="InterPro" id="IPR036318">
    <property type="entry name" value="FAD-bd_PCMH-like_sf"/>
</dbReference>
<evidence type="ECO:0000256" key="9">
    <source>
        <dbReference type="PROSITE-ProRule" id="PRU00288"/>
    </source>
</evidence>
<comment type="pathway">
    <text evidence="1">Cofactor biosynthesis; D-erythroascorbate biosynthesis; dehydro-D-arabinono-1,4-lactone from D-arabinose: step 2/2.</text>
</comment>
<reference evidence="13 14" key="1">
    <citation type="submission" date="2024-02" db="EMBL/GenBank/DDBJ databases">
        <title>A draft genome for the cacao thread blight pathogen Marasmius crinis-equi.</title>
        <authorList>
            <person name="Cohen S.P."/>
            <person name="Baruah I.K."/>
            <person name="Amoako-Attah I."/>
            <person name="Bukari Y."/>
            <person name="Meinhardt L.W."/>
            <person name="Bailey B.A."/>
        </authorList>
    </citation>
    <scope>NUCLEOTIDE SEQUENCE [LARGE SCALE GENOMIC DNA]</scope>
    <source>
        <strain evidence="13 14">GH-76</strain>
    </source>
</reference>
<sequence>MAEPTKQETEAVFKVLKSQKANKSCFDCNARNPTWSSVTFGVYICLDCSSNHRNMGVHISFVRSTNLDSWQLNQLRNMKVGGNQSARDFFTKHGGSSLLNDADTKKKYSSRVAELYKEELAKRVREDVAKYPKGIFVEGAAAAADASTGTPNEAEEDFFETWSKPSTPKPSNPSTPRISTPPIVGRTPSPAAQPAPTSPAPSTTSVPRTTTSSAAARAAKLSGASRLNSSSSVTSATAPKKSKLGLGAAKVAKPIDFEEAERKAREEEERIKQLGYDRQREEEEEKARKEAEAKLKALEIGSKATSAVSNGSRSGSTAKAETQKAAPFRLGFGAIPTAGMAAAAAATTASSSKSSSFVDDSPTTARDKFGGQKAISSDMYFDRGAYDPQAVSEAQTRLQSFQGASSISSSQYFGRDEEEEMAMRGGGGGESILGDGSLAGLESAARDAISKVMANPDVQNMGENIRYGALKEIEDKCKGKKWRGIKRTSSAKTRAPRFWACATTTSLVVAVMLVSTALSLGLVWLTRVHRIQAGEPYNTFDGPGHPACNEVAKVYRPSTVQEIQDIVKNASSQGIPVRASGNGHMWYDTMCSDDPRTVIIKTDAVNGISDLQLSNGAGSVMIEAGATFPQVADWLHKRGAALGYTLVNWNITIAGAIAMGAHRSSLREDSMVAAAALAMDIINGKGELVHLEKDDSDEWKAATTSLGLLGIIVRVKFAVLSDYKVFANQTTLDEDDVLNGDIFGQISPYVTANYWWWPGQKKFHLRTYGVVDIDTSGNAFQSTFSVSETEANLALGLLNLGQNVSFQNFITEGIFFGLWSAPNFHDKQSNLPLLSWPVNGFAYDVLIGGLYPDTKPEWDYGLRGKTLELAVPVTQANKLLKRIRELFDQAAKDGKPVTTTYRSGINIKFGRPFDDLLGQVTERQGTVKADWSKGAIMFDFPSFVPTTGDHHRYNEEWYHTLAQTLINEFPTRPHWTKNTREVFQLAKKNLDEESLATFAQIRKQFDPDGTFKSIVGEILGVM</sequence>
<evidence type="ECO:0000313" key="13">
    <source>
        <dbReference type="EMBL" id="KAL0568926.1"/>
    </source>
</evidence>
<dbReference type="Pfam" id="PF04030">
    <property type="entry name" value="ALO"/>
    <property type="match status" value="1"/>
</dbReference>
<organism evidence="13 14">
    <name type="scientific">Marasmius crinis-equi</name>
    <dbReference type="NCBI Taxonomy" id="585013"/>
    <lineage>
        <taxon>Eukaryota</taxon>
        <taxon>Fungi</taxon>
        <taxon>Dikarya</taxon>
        <taxon>Basidiomycota</taxon>
        <taxon>Agaricomycotina</taxon>
        <taxon>Agaricomycetes</taxon>
        <taxon>Agaricomycetidae</taxon>
        <taxon>Agaricales</taxon>
        <taxon>Marasmiineae</taxon>
        <taxon>Marasmiaceae</taxon>
        <taxon>Marasmius</taxon>
    </lineage>
</organism>
<comment type="caution">
    <text evidence="13">The sequence shown here is derived from an EMBL/GenBank/DDBJ whole genome shotgun (WGS) entry which is preliminary data.</text>
</comment>
<evidence type="ECO:0000259" key="11">
    <source>
        <dbReference type="PROSITE" id="PS50115"/>
    </source>
</evidence>
<dbReference type="SMART" id="SM00105">
    <property type="entry name" value="ArfGap"/>
    <property type="match status" value="1"/>
</dbReference>
<dbReference type="Proteomes" id="UP001465976">
    <property type="component" value="Unassembled WGS sequence"/>
</dbReference>
<feature type="domain" description="Arf-GAP" evidence="11">
    <location>
        <begin position="10"/>
        <end position="130"/>
    </location>
</feature>
<evidence type="ECO:0000256" key="2">
    <source>
        <dbReference type="ARBA" id="ARBA00013136"/>
    </source>
</evidence>
<dbReference type="PANTHER" id="PTHR45686">
    <property type="entry name" value="ADP-RIBOSYLATION FACTOR GTPASE ACTIVATING PROTEIN 3, ISOFORM H-RELATED"/>
    <property type="match status" value="1"/>
</dbReference>
<evidence type="ECO:0000256" key="5">
    <source>
        <dbReference type="ARBA" id="ARBA00022771"/>
    </source>
</evidence>
<dbReference type="InterPro" id="IPR037278">
    <property type="entry name" value="ARFGAP/RecO"/>
</dbReference>
<dbReference type="InterPro" id="IPR016167">
    <property type="entry name" value="FAD-bd_PCMH_sub1"/>
</dbReference>
<proteinExistence type="predicted"/>
<evidence type="ECO:0000256" key="10">
    <source>
        <dbReference type="SAM" id="MobiDB-lite"/>
    </source>
</evidence>
<feature type="domain" description="FAD-binding PCMH-type" evidence="12">
    <location>
        <begin position="547"/>
        <end position="722"/>
    </location>
</feature>
<evidence type="ECO:0000256" key="7">
    <source>
        <dbReference type="ARBA" id="ARBA00023002"/>
    </source>
</evidence>
<feature type="region of interest" description="Disordered" evidence="10">
    <location>
        <begin position="348"/>
        <end position="370"/>
    </location>
</feature>
<evidence type="ECO:0000256" key="1">
    <source>
        <dbReference type="ARBA" id="ARBA00005083"/>
    </source>
</evidence>
<dbReference type="InterPro" id="IPR001164">
    <property type="entry name" value="ArfGAP_dom"/>
</dbReference>
<feature type="compositionally biased region" description="Basic and acidic residues" evidence="10">
    <location>
        <begin position="253"/>
        <end position="297"/>
    </location>
</feature>
<dbReference type="Gene3D" id="3.30.43.10">
    <property type="entry name" value="Uridine Diphospho-n-acetylenolpyruvylglucosamine Reductase, domain 2"/>
    <property type="match status" value="1"/>
</dbReference>
<dbReference type="SUPFAM" id="SSF56176">
    <property type="entry name" value="FAD-binding/transporter-associated domain-like"/>
    <property type="match status" value="1"/>
</dbReference>
<dbReference type="EC" id="1.1.3.37" evidence="2"/>
<evidence type="ECO:0000313" key="14">
    <source>
        <dbReference type="Proteomes" id="UP001465976"/>
    </source>
</evidence>
<feature type="compositionally biased region" description="Polar residues" evidence="10">
    <location>
        <begin position="303"/>
        <end position="320"/>
    </location>
</feature>
<name>A0ABR3F150_9AGAR</name>
<evidence type="ECO:0000256" key="4">
    <source>
        <dbReference type="ARBA" id="ARBA00022723"/>
    </source>
</evidence>
<dbReference type="CDD" id="cd08831">
    <property type="entry name" value="ArfGap_ArfGap2_3_like"/>
    <property type="match status" value="1"/>
</dbReference>
<keyword evidence="3" id="KW-0343">GTPase activation</keyword>
<gene>
    <name evidence="13" type="ORF">V5O48_013046</name>
</gene>
<dbReference type="Gene3D" id="3.30.465.10">
    <property type="match status" value="1"/>
</dbReference>
<dbReference type="PRINTS" id="PR00405">
    <property type="entry name" value="REVINTRACTNG"/>
</dbReference>
<dbReference type="PANTHER" id="PTHR45686:SF4">
    <property type="entry name" value="ADP-RIBOSYLATION FACTOR GTPASE ACTIVATING PROTEIN 3, ISOFORM H"/>
    <property type="match status" value="1"/>
</dbReference>
<evidence type="ECO:0000256" key="8">
    <source>
        <dbReference type="ARBA" id="ARBA00033418"/>
    </source>
</evidence>
<keyword evidence="6" id="KW-0862">Zinc</keyword>
<dbReference type="InterPro" id="IPR006094">
    <property type="entry name" value="Oxid_FAD_bind_N"/>
</dbReference>
<dbReference type="InterPro" id="IPR038508">
    <property type="entry name" value="ArfGAP_dom_sf"/>
</dbReference>